<dbReference type="Pfam" id="PF04721">
    <property type="entry name" value="PAW"/>
    <property type="match status" value="1"/>
</dbReference>
<dbReference type="Gene3D" id="2.60.120.1020">
    <property type="entry name" value="Peptide N glycanase, PAW domain"/>
    <property type="match status" value="1"/>
</dbReference>
<dbReference type="InterPro" id="IPR008979">
    <property type="entry name" value="Galactose-bd-like_sf"/>
</dbReference>
<dbReference type="InterPro" id="IPR050883">
    <property type="entry name" value="PNGase"/>
</dbReference>
<accession>A0A8B7KSL8</accession>
<name>A0A7M7IXM4_APIME</name>
<organism evidence="15">
    <name type="scientific">Apis mellifera</name>
    <name type="common">Honeybee</name>
    <dbReference type="NCBI Taxonomy" id="7460"/>
    <lineage>
        <taxon>Eukaryota</taxon>
        <taxon>Metazoa</taxon>
        <taxon>Ecdysozoa</taxon>
        <taxon>Arthropoda</taxon>
        <taxon>Hexapoda</taxon>
        <taxon>Insecta</taxon>
        <taxon>Pterygota</taxon>
        <taxon>Neoptera</taxon>
        <taxon>Endopterygota</taxon>
        <taxon>Hymenoptera</taxon>
        <taxon>Apocrita</taxon>
        <taxon>Aculeata</taxon>
        <taxon>Apoidea</taxon>
        <taxon>Anthophila</taxon>
        <taxon>Apidae</taxon>
        <taxon>Apis</taxon>
    </lineage>
</organism>
<dbReference type="InterPro" id="IPR002931">
    <property type="entry name" value="Transglutaminase-like"/>
</dbReference>
<dbReference type="SUPFAM" id="SSF49785">
    <property type="entry name" value="Galactose-binding domain-like"/>
    <property type="match status" value="1"/>
</dbReference>
<dbReference type="InterPro" id="IPR038765">
    <property type="entry name" value="Papain-like_cys_pep_sf"/>
</dbReference>
<evidence type="ECO:0000259" key="14">
    <source>
        <dbReference type="PROSITE" id="PS51398"/>
    </source>
</evidence>
<gene>
    <name evidence="15" type="primary">409032</name>
    <name evidence="17" type="synonym">LOC409032</name>
</gene>
<comment type="similarity">
    <text evidence="4 13">Belongs to the transglutaminase-like superfamily. PNGase family.</text>
</comment>
<evidence type="ECO:0000256" key="13">
    <source>
        <dbReference type="PROSITE-ProRule" id="PRU00731"/>
    </source>
</evidence>
<keyword evidence="7" id="KW-0963">Cytoplasm</keyword>
<comment type="function">
    <text evidence="11">Specifically deglycosylates the denatured form of N-linked glycoproteins in the cytoplasm and assists their proteasome-mediated degradation. Cleaves the beta-aspartyl-glucosamine (GlcNAc) of the glycan and the amide side chain of Asn, converting Asn to Asp. Prefers proteins containing high-mannose over those bearing complex type oligosaccharides. Can recognize misfolded proteins in the endoplasmic reticulum that are exported to the cytosol to be destroyed and deglycosylate them, while it has no activity toward native proteins. Deglycosylation is a prerequisite for subsequent proteasome-mediated degradation of some, but not all, misfolded glycoproteins.</text>
</comment>
<dbReference type="EC" id="3.5.1.52" evidence="5"/>
<dbReference type="InterPro" id="IPR036339">
    <property type="entry name" value="PUB-like_dom_sf"/>
</dbReference>
<dbReference type="Gene3D" id="2.20.25.10">
    <property type="match status" value="1"/>
</dbReference>
<evidence type="ECO:0000256" key="3">
    <source>
        <dbReference type="ARBA" id="ARBA00004496"/>
    </source>
</evidence>
<comment type="cofactor">
    <cofactor evidence="2">
        <name>Zn(2+)</name>
        <dbReference type="ChEBI" id="CHEBI:29105"/>
    </cofactor>
</comment>
<dbReference type="EnsemblMetazoa" id="XM_016917556">
    <property type="protein sequence ID" value="XP_016773045"/>
    <property type="gene ID" value="LOC409032"/>
</dbReference>
<evidence type="ECO:0000313" key="16">
    <source>
        <dbReference type="Proteomes" id="UP000005203"/>
    </source>
</evidence>
<evidence type="ECO:0000256" key="8">
    <source>
        <dbReference type="ARBA" id="ARBA00022723"/>
    </source>
</evidence>
<reference evidence="17" key="2">
    <citation type="submission" date="2025-04" db="UniProtKB">
        <authorList>
            <consortium name="RefSeq"/>
        </authorList>
    </citation>
    <scope>IDENTIFICATION</scope>
    <source>
        <strain evidence="17">DH4</strain>
        <tissue evidence="17">Whole body</tissue>
    </source>
</reference>
<dbReference type="PANTHER" id="PTHR12143:SF19">
    <property type="entry name" value="PEPTIDE-N(4)-(N-ACETYL-BETA-GLUCOSAMINYL)ASPARAGINE AMIDASE"/>
    <property type="match status" value="1"/>
</dbReference>
<comment type="catalytic activity">
    <reaction evidence="1">
        <text>Hydrolysis of an N(4)-(acetyl-beta-D-glucosaminyl)asparagine residue in which the glucosamine residue may be further glycosylated, to yield a (substituted) N-acetyl-beta-D-glucosaminylamine and a peptide containing an aspartate residue.</text>
        <dbReference type="EC" id="3.5.1.52"/>
    </reaction>
</comment>
<dbReference type="SUPFAM" id="SSF143503">
    <property type="entry name" value="PUG domain-like"/>
    <property type="match status" value="1"/>
</dbReference>
<dbReference type="GO" id="GO:0005634">
    <property type="term" value="C:nucleus"/>
    <property type="evidence" value="ECO:0007669"/>
    <property type="project" value="TreeGrafter"/>
</dbReference>
<protein>
    <recommendedName>
        <fullName evidence="6">Peptide-N(4)-(N-acetyl-beta-glucosaminyl)asparagine amidase</fullName>
        <ecNumber evidence="5">3.5.1.52</ecNumber>
    </recommendedName>
    <alternativeName>
        <fullName evidence="12">Peptide:N-glycanase</fullName>
    </alternativeName>
</protein>
<evidence type="ECO:0000256" key="10">
    <source>
        <dbReference type="ARBA" id="ARBA00022833"/>
    </source>
</evidence>
<dbReference type="KEGG" id="ame:409032"/>
<evidence type="ECO:0000256" key="11">
    <source>
        <dbReference type="ARBA" id="ARBA00024870"/>
    </source>
</evidence>
<dbReference type="GO" id="GO:0006516">
    <property type="term" value="P:glycoprotein catabolic process"/>
    <property type="evidence" value="ECO:0007669"/>
    <property type="project" value="InterPro"/>
</dbReference>
<dbReference type="SMART" id="SM00580">
    <property type="entry name" value="PUG"/>
    <property type="match status" value="1"/>
</dbReference>
<dbReference type="AlphaFoldDB" id="A0A7M7IXM4"/>
<comment type="subcellular location">
    <subcellularLocation>
        <location evidence="3">Cytoplasm</location>
    </subcellularLocation>
</comment>
<keyword evidence="16" id="KW-1185">Reference proteome</keyword>
<dbReference type="InterPro" id="IPR038680">
    <property type="entry name" value="PAW_sf"/>
</dbReference>
<dbReference type="RefSeq" id="XP_016773045.1">
    <property type="nucleotide sequence ID" value="XM_016917556.2"/>
</dbReference>
<dbReference type="OrthoDB" id="409136at2759"/>
<proteinExistence type="inferred from homology"/>
<evidence type="ECO:0000256" key="4">
    <source>
        <dbReference type="ARBA" id="ARBA00009390"/>
    </source>
</evidence>
<dbReference type="InterPro" id="IPR018997">
    <property type="entry name" value="PUB_domain"/>
</dbReference>
<dbReference type="OMA" id="ENHYCSQ"/>
<dbReference type="PANTHER" id="PTHR12143">
    <property type="entry name" value="PEPTIDE N-GLYCANASE PNGASE -RELATED"/>
    <property type="match status" value="1"/>
</dbReference>
<dbReference type="GO" id="GO:0046872">
    <property type="term" value="F:metal ion binding"/>
    <property type="evidence" value="ECO:0007669"/>
    <property type="project" value="UniProtKB-KW"/>
</dbReference>
<dbReference type="Gene3D" id="3.10.620.30">
    <property type="match status" value="1"/>
</dbReference>
<evidence type="ECO:0000256" key="9">
    <source>
        <dbReference type="ARBA" id="ARBA00022801"/>
    </source>
</evidence>
<accession>A0A7M7IXM4</accession>
<evidence type="ECO:0000256" key="5">
    <source>
        <dbReference type="ARBA" id="ARBA00012158"/>
    </source>
</evidence>
<evidence type="ECO:0000313" key="15">
    <source>
        <dbReference type="EnsemblMetazoa" id="XP_016773045"/>
    </source>
</evidence>
<dbReference type="Gene3D" id="1.20.58.2190">
    <property type="match status" value="1"/>
</dbReference>
<keyword evidence="8" id="KW-0479">Metal-binding</keyword>
<dbReference type="InterPro" id="IPR006588">
    <property type="entry name" value="Peptide_N_glycanase_PAW_dom"/>
</dbReference>
<dbReference type="SUPFAM" id="SSF54001">
    <property type="entry name" value="Cysteine proteinases"/>
    <property type="match status" value="1"/>
</dbReference>
<evidence type="ECO:0000256" key="12">
    <source>
        <dbReference type="ARBA" id="ARBA00032901"/>
    </source>
</evidence>
<evidence type="ECO:0000256" key="7">
    <source>
        <dbReference type="ARBA" id="ARBA00022490"/>
    </source>
</evidence>
<reference evidence="15" key="1">
    <citation type="submission" date="2021-01" db="UniProtKB">
        <authorList>
            <consortium name="EnsemblMetazoa"/>
        </authorList>
    </citation>
    <scope>IDENTIFICATION</scope>
    <source>
        <strain evidence="15">DH4</strain>
    </source>
</reference>
<keyword evidence="9" id="KW-0378">Hydrolase</keyword>
<feature type="domain" description="PAW" evidence="14">
    <location>
        <begin position="428"/>
        <end position="637"/>
    </location>
</feature>
<evidence type="ECO:0000256" key="6">
    <source>
        <dbReference type="ARBA" id="ARBA00018546"/>
    </source>
</evidence>
<keyword evidence="10" id="KW-0862">Zinc</keyword>
<dbReference type="SMART" id="SM00460">
    <property type="entry name" value="TGc"/>
    <property type="match status" value="1"/>
</dbReference>
<dbReference type="PROSITE" id="PS51398">
    <property type="entry name" value="PAW"/>
    <property type="match status" value="1"/>
</dbReference>
<sequence length="637" mass="74560">MEKDLLRSLDLLKENDEQVRNDAENALLTVCQNILSHPNDKKFREVRLDHPLVTAKLLPALGAIECLFDIGFIETTDCLSLPPEAPLSKVQTLQKLLNKNSLSKIPIVKNAALYNLMPPTYTGEEKNFFKSIIDNFQSVLRYEDANLQEKAKKVIPIVDLEIATMTRIRQLHRHIKVNQTCSESGITKHYSEDDIDDAKDLFLMELLHWFKYKFFTWVDSPKCTACFSECKQQEVMLSDDPRCSRIEIHKCTKCATRVKFPRYSDPEPLLTLRRGRCGEWANVFTLFCRTLGYDARFIYDRTDHIWTEVWSIHEKKWIHLDPCEDVMDRPLMYEKGWKKKLSYIIAFSKDEVQDVTWRYTRDQQTVMNRRNICSENKLLQFIESLNKYRQSTPNYSASRKQYVIKRRLLELVELIHVPNKQNFDDDENYKGRSTGSYEWRLARGEISESNVKKNYFWNISEYGEKFHLQYSIIKDIYVIRDNDGKILTNISGWENGTNEIEGGMFRKVEHDWKIVYLCRSTTAISGKIRWCFVIANPNLYVRIFHLQAISKVFHDGNVSWELEAFFNNANQNKSVILFINDISNYYTDQVKGAVKLILTATVSGGQGDCAWQHAQLFRQSLEIEDDQSLSIDIELEK</sequence>
<dbReference type="Pfam" id="PF09409">
    <property type="entry name" value="PUB"/>
    <property type="match status" value="1"/>
</dbReference>
<dbReference type="GO" id="GO:0005829">
    <property type="term" value="C:cytosol"/>
    <property type="evidence" value="ECO:0007669"/>
    <property type="project" value="TreeGrafter"/>
</dbReference>
<evidence type="ECO:0000313" key="17">
    <source>
        <dbReference type="RefSeq" id="XP_016773045.1"/>
    </source>
</evidence>
<dbReference type="GO" id="GO:0000224">
    <property type="term" value="F:peptide-N4-(N-acetyl-beta-glucosaminyl)asparagine amidase activity"/>
    <property type="evidence" value="ECO:0007669"/>
    <property type="project" value="UniProtKB-EC"/>
</dbReference>
<dbReference type="Proteomes" id="UP000005203">
    <property type="component" value="Linkage group LG8"/>
</dbReference>
<evidence type="ECO:0000256" key="1">
    <source>
        <dbReference type="ARBA" id="ARBA00001650"/>
    </source>
</evidence>
<evidence type="ECO:0000256" key="2">
    <source>
        <dbReference type="ARBA" id="ARBA00001947"/>
    </source>
</evidence>
<dbReference type="CDD" id="cd10459">
    <property type="entry name" value="PUB_PNGase"/>
    <property type="match status" value="1"/>
</dbReference>
<dbReference type="Pfam" id="PF01841">
    <property type="entry name" value="Transglut_core"/>
    <property type="match status" value="1"/>
</dbReference>